<reference evidence="7 8" key="1">
    <citation type="submission" date="2023-11" db="EMBL/GenBank/DDBJ databases">
        <title>Draft genome of Azohydromonas lata strain H1 (DSM1123), a polyhydroxyalkanoate producer.</title>
        <authorList>
            <person name="Traversa D."/>
            <person name="D'Addabbo P."/>
            <person name="Pazzani C."/>
            <person name="Manzari C."/>
            <person name="Chiara M."/>
            <person name="Scrascia M."/>
        </authorList>
    </citation>
    <scope>NUCLEOTIDE SEQUENCE [LARGE SCALE GENOMIC DNA]</scope>
    <source>
        <strain evidence="7 8">H1</strain>
    </source>
</reference>
<dbReference type="InterPro" id="IPR009056">
    <property type="entry name" value="Cyt_c-like_dom"/>
</dbReference>
<evidence type="ECO:0000259" key="6">
    <source>
        <dbReference type="PROSITE" id="PS51007"/>
    </source>
</evidence>
<dbReference type="PROSITE" id="PS51007">
    <property type="entry name" value="CYTC"/>
    <property type="match status" value="1"/>
</dbReference>
<accession>A0ABU5INF6</accession>
<dbReference type="InterPro" id="IPR050597">
    <property type="entry name" value="Cytochrome_c_Oxidase_Subunit"/>
</dbReference>
<feature type="signal peptide" evidence="5">
    <location>
        <begin position="1"/>
        <end position="21"/>
    </location>
</feature>
<keyword evidence="5" id="KW-0732">Signal</keyword>
<comment type="caution">
    <text evidence="7">The sequence shown here is derived from an EMBL/GenBank/DDBJ whole genome shotgun (WGS) entry which is preliminary data.</text>
</comment>
<proteinExistence type="predicted"/>
<dbReference type="Proteomes" id="UP001293718">
    <property type="component" value="Unassembled WGS sequence"/>
</dbReference>
<evidence type="ECO:0000256" key="1">
    <source>
        <dbReference type="ARBA" id="ARBA00022617"/>
    </source>
</evidence>
<gene>
    <name evidence="7" type="ORF">SM757_28015</name>
</gene>
<organism evidence="7 8">
    <name type="scientific">Azohydromonas lata</name>
    <dbReference type="NCBI Taxonomy" id="45677"/>
    <lineage>
        <taxon>Bacteria</taxon>
        <taxon>Pseudomonadati</taxon>
        <taxon>Pseudomonadota</taxon>
        <taxon>Betaproteobacteria</taxon>
        <taxon>Burkholderiales</taxon>
        <taxon>Sphaerotilaceae</taxon>
        <taxon>Azohydromonas</taxon>
    </lineage>
</organism>
<dbReference type="RefSeq" id="WP_322467887.1">
    <property type="nucleotide sequence ID" value="NZ_JAXOJX010000069.1"/>
</dbReference>
<keyword evidence="1 4" id="KW-0349">Heme</keyword>
<dbReference type="Gene3D" id="1.10.760.10">
    <property type="entry name" value="Cytochrome c-like domain"/>
    <property type="match status" value="2"/>
</dbReference>
<name>A0ABU5INF6_9BURK</name>
<dbReference type="InterPro" id="IPR024167">
    <property type="entry name" value="Cytochrome_c4-like"/>
</dbReference>
<dbReference type="PIRSF" id="PIRSF000005">
    <property type="entry name" value="Cytochrome_c4"/>
    <property type="match status" value="1"/>
</dbReference>
<evidence type="ECO:0000313" key="7">
    <source>
        <dbReference type="EMBL" id="MDZ5460433.1"/>
    </source>
</evidence>
<evidence type="ECO:0000256" key="5">
    <source>
        <dbReference type="SAM" id="SignalP"/>
    </source>
</evidence>
<dbReference type="PANTHER" id="PTHR33751:SF11">
    <property type="entry name" value="BLL4483 PROTEIN"/>
    <property type="match status" value="1"/>
</dbReference>
<evidence type="ECO:0000256" key="4">
    <source>
        <dbReference type="PROSITE-ProRule" id="PRU00433"/>
    </source>
</evidence>
<dbReference type="PANTHER" id="PTHR33751">
    <property type="entry name" value="CBB3-TYPE CYTOCHROME C OXIDASE SUBUNIT FIXP"/>
    <property type="match status" value="1"/>
</dbReference>
<protein>
    <submittedName>
        <fullName evidence="7">C-type cytochrome</fullName>
    </submittedName>
</protein>
<feature type="domain" description="Cytochrome c" evidence="6">
    <location>
        <begin position="116"/>
        <end position="206"/>
    </location>
</feature>
<evidence type="ECO:0000256" key="3">
    <source>
        <dbReference type="ARBA" id="ARBA00023004"/>
    </source>
</evidence>
<evidence type="ECO:0000256" key="2">
    <source>
        <dbReference type="ARBA" id="ARBA00022723"/>
    </source>
</evidence>
<dbReference type="InterPro" id="IPR036909">
    <property type="entry name" value="Cyt_c-like_dom_sf"/>
</dbReference>
<keyword evidence="3 4" id="KW-0408">Iron</keyword>
<keyword evidence="2 4" id="KW-0479">Metal-binding</keyword>
<evidence type="ECO:0000313" key="8">
    <source>
        <dbReference type="Proteomes" id="UP001293718"/>
    </source>
</evidence>
<sequence length="231" mass="24518">MKFPLWASLMALAASAQAAQAAPVPDTMAQRLQACTVCHGKEGRATSEGYFPRIAGKPAGYLFNQLVNFRDGRRHNATMAYLVEHLPDDYLREIAGYFAGQNLPYAAPPVPTAPPQQLALGAALVREGDPRRGIPACTACHGERMTGVVPAVPGLIGLSRDYVTGQLGAWQTGQRRAAEPDCMSTIARRLTAQDVSAVAAWLSAQPAPVDAKPAQQPVHLPLPIDCGSGLQ</sequence>
<dbReference type="EMBL" id="JAXOJX010000069">
    <property type="protein sequence ID" value="MDZ5460433.1"/>
    <property type="molecule type" value="Genomic_DNA"/>
</dbReference>
<dbReference type="SUPFAM" id="SSF46626">
    <property type="entry name" value="Cytochrome c"/>
    <property type="match status" value="2"/>
</dbReference>
<keyword evidence="8" id="KW-1185">Reference proteome</keyword>
<feature type="chain" id="PRO_5045292989" evidence="5">
    <location>
        <begin position="22"/>
        <end position="231"/>
    </location>
</feature>